<feature type="repeat" description="PPR" evidence="3">
    <location>
        <begin position="337"/>
        <end position="371"/>
    </location>
</feature>
<feature type="repeat" description="PPR" evidence="3">
    <location>
        <begin position="439"/>
        <end position="473"/>
    </location>
</feature>
<evidence type="ECO:0000313" key="5">
    <source>
        <dbReference type="Proteomes" id="UP000825935"/>
    </source>
</evidence>
<evidence type="ECO:0000256" key="1">
    <source>
        <dbReference type="ARBA" id="ARBA00022737"/>
    </source>
</evidence>
<feature type="repeat" description="PPR" evidence="3">
    <location>
        <begin position="541"/>
        <end position="575"/>
    </location>
</feature>
<dbReference type="FunFam" id="1.25.40.10:FF:000158">
    <property type="entry name" value="pentatricopeptide repeat-containing protein At2g33680"/>
    <property type="match status" value="1"/>
</dbReference>
<dbReference type="FunFam" id="1.25.40.10:FF:000205">
    <property type="entry name" value="Pentatricopeptide repeat-containing protein, mitochondrial"/>
    <property type="match status" value="1"/>
</dbReference>
<dbReference type="NCBIfam" id="TIGR00756">
    <property type="entry name" value="PPR"/>
    <property type="match status" value="6"/>
</dbReference>
<name>A0A8T2SYR9_CERRI</name>
<protein>
    <recommendedName>
        <fullName evidence="6">Pentatricopeptide repeat-containing protein</fullName>
    </recommendedName>
</protein>
<feature type="repeat" description="PPR" evidence="3">
    <location>
        <begin position="204"/>
        <end position="234"/>
    </location>
</feature>
<dbReference type="OrthoDB" id="204980at2759"/>
<dbReference type="GO" id="GO:0009451">
    <property type="term" value="P:RNA modification"/>
    <property type="evidence" value="ECO:0007669"/>
    <property type="project" value="InterPro"/>
</dbReference>
<accession>A0A8T2SYR9</accession>
<dbReference type="Proteomes" id="UP000825935">
    <property type="component" value="Chromosome 16"/>
</dbReference>
<dbReference type="GO" id="GO:0005739">
    <property type="term" value="C:mitochondrion"/>
    <property type="evidence" value="ECO:0007669"/>
    <property type="project" value="UniProtKB-ARBA"/>
</dbReference>
<dbReference type="GO" id="GO:0003723">
    <property type="term" value="F:RNA binding"/>
    <property type="evidence" value="ECO:0007669"/>
    <property type="project" value="InterPro"/>
</dbReference>
<feature type="repeat" description="PPR" evidence="3">
    <location>
        <begin position="132"/>
        <end position="162"/>
    </location>
</feature>
<dbReference type="Pfam" id="PF13041">
    <property type="entry name" value="PPR_2"/>
    <property type="match status" value="6"/>
</dbReference>
<dbReference type="OMA" id="TIQCFER"/>
<gene>
    <name evidence="4" type="ORF">KP509_16G050700</name>
</gene>
<dbReference type="EMBL" id="CM035421">
    <property type="protein sequence ID" value="KAH7387961.1"/>
    <property type="molecule type" value="Genomic_DNA"/>
</dbReference>
<evidence type="ECO:0000256" key="2">
    <source>
        <dbReference type="ARBA" id="ARBA00061659"/>
    </source>
</evidence>
<dbReference type="InterPro" id="IPR011990">
    <property type="entry name" value="TPR-like_helical_dom_sf"/>
</dbReference>
<dbReference type="PANTHER" id="PTHR24015">
    <property type="entry name" value="OS07G0578800 PROTEIN-RELATED"/>
    <property type="match status" value="1"/>
</dbReference>
<feature type="repeat" description="PPR" evidence="3">
    <location>
        <begin position="643"/>
        <end position="677"/>
    </location>
</feature>
<proteinExistence type="inferred from homology"/>
<feature type="repeat" description="PPR" evidence="3">
    <location>
        <begin position="235"/>
        <end position="269"/>
    </location>
</feature>
<dbReference type="PANTHER" id="PTHR24015:SF548">
    <property type="entry name" value="OS08G0340900 PROTEIN"/>
    <property type="match status" value="1"/>
</dbReference>
<dbReference type="GO" id="GO:0048731">
    <property type="term" value="P:system development"/>
    <property type="evidence" value="ECO:0007669"/>
    <property type="project" value="UniProtKB-ARBA"/>
</dbReference>
<dbReference type="Pfam" id="PF01535">
    <property type="entry name" value="PPR"/>
    <property type="match status" value="1"/>
</dbReference>
<sequence length="776" mass="86714">MKKHLYNVRWFIRLSSDLEPLLVHRTCQQSVHTSNAKDEGRVYSIIRGSSQGNLIGSLELDFSSLSVGDLVHLLQECSRERNRRFAVHLYYQMHGNGLDTHKHLGNYLIPMLVDVEEFDDANRVFYRVGDCNEWSWNSLINGYIKRGKPQEALNLYQKMRKCTNVQRDGHTFVAALKACAMLRDLEHGALIHEEIDKIGVLDRNLFVANTLIDMYGKCGSPRRAQEVFDRLPKRSIVSWNALITGYVENGQEHAGLRCFANMQFLGIYPNAITFLSALKACGITKAVQEGLCIHVEIERQGLMDTHPHIGTGLVDMYCKCELLGKAQEVFINLQTRDVVSWTALITGYVERGDSLQAILCFDQMQQEGIVPNGITFVGVLKACAAVGDAQKGQDIHSMATDLGLVGRDILVSTALIDMYSKFGLHEKAQEVLEELSVRDIICWNALIAGYAEYGHSEMTIQCFERMLQDGIIPDEVTFVCSLKACGNIGDLKRGQEIHEVVERRGVIEQSLIIGNTLIDMYAKFGLISKSQQVFDRLRVRDVVTWTSLMVGHTENGQDEEALECFSKMQADNIQPNTVTFLCSLKACGNVVAIDKGIEIHAEIERQGLLERDPAVGTALVDMYAKCGLLEIVHQVFHRLPFRDGICWTALMTAYAQVGEAANVLFLFDKMLSEGIKPNMVTFVVLLSVCRQGCLLHRSQTYFEAMSKDFGIAPTVEHLTCMVSLLGRAGFLERADSMIKSSPSCLDNVVWNTVLGLCKHLGSVEGGKECFQACLDV</sequence>
<dbReference type="InterPro" id="IPR002885">
    <property type="entry name" value="PPR_rpt"/>
</dbReference>
<dbReference type="FunFam" id="1.25.40.10:FF:000031">
    <property type="entry name" value="Pentatricopeptide repeat-containing protein mitochondrial"/>
    <property type="match status" value="2"/>
</dbReference>
<dbReference type="Gene3D" id="1.25.40.10">
    <property type="entry name" value="Tetratricopeptide repeat domain"/>
    <property type="match status" value="5"/>
</dbReference>
<evidence type="ECO:0008006" key="6">
    <source>
        <dbReference type="Google" id="ProtNLM"/>
    </source>
</evidence>
<dbReference type="FunFam" id="1.25.40.10:FF:000344">
    <property type="entry name" value="Pentatricopeptide repeat-containing protein"/>
    <property type="match status" value="1"/>
</dbReference>
<comment type="caution">
    <text evidence="4">The sequence shown here is derived from an EMBL/GenBank/DDBJ whole genome shotgun (WGS) entry which is preliminary data.</text>
</comment>
<keyword evidence="5" id="KW-1185">Reference proteome</keyword>
<dbReference type="InterPro" id="IPR046960">
    <property type="entry name" value="PPR_At4g14850-like_plant"/>
</dbReference>
<comment type="similarity">
    <text evidence="2">Belongs to the PPR family. PCMP-E subfamily.</text>
</comment>
<evidence type="ECO:0000256" key="3">
    <source>
        <dbReference type="PROSITE-ProRule" id="PRU00708"/>
    </source>
</evidence>
<keyword evidence="1" id="KW-0677">Repeat</keyword>
<evidence type="ECO:0000313" key="4">
    <source>
        <dbReference type="EMBL" id="KAH7387961.1"/>
    </source>
</evidence>
<reference evidence="4" key="1">
    <citation type="submission" date="2021-08" db="EMBL/GenBank/DDBJ databases">
        <title>WGS assembly of Ceratopteris richardii.</title>
        <authorList>
            <person name="Marchant D.B."/>
            <person name="Chen G."/>
            <person name="Jenkins J."/>
            <person name="Shu S."/>
            <person name="Leebens-Mack J."/>
            <person name="Grimwood J."/>
            <person name="Schmutz J."/>
            <person name="Soltis P."/>
            <person name="Soltis D."/>
            <person name="Chen Z.-H."/>
        </authorList>
    </citation>
    <scope>NUCLEOTIDE SEQUENCE</scope>
    <source>
        <strain evidence="4">Whitten #5841</strain>
        <tissue evidence="4">Leaf</tissue>
    </source>
</reference>
<dbReference type="AlphaFoldDB" id="A0A8T2SYR9"/>
<dbReference type="PROSITE" id="PS51375">
    <property type="entry name" value="PPR"/>
    <property type="match status" value="7"/>
</dbReference>
<organism evidence="4 5">
    <name type="scientific">Ceratopteris richardii</name>
    <name type="common">Triangle waterfern</name>
    <dbReference type="NCBI Taxonomy" id="49495"/>
    <lineage>
        <taxon>Eukaryota</taxon>
        <taxon>Viridiplantae</taxon>
        <taxon>Streptophyta</taxon>
        <taxon>Embryophyta</taxon>
        <taxon>Tracheophyta</taxon>
        <taxon>Polypodiopsida</taxon>
        <taxon>Polypodiidae</taxon>
        <taxon>Polypodiales</taxon>
        <taxon>Pteridineae</taxon>
        <taxon>Pteridaceae</taxon>
        <taxon>Parkerioideae</taxon>
        <taxon>Ceratopteris</taxon>
    </lineage>
</organism>